<dbReference type="Proteomes" id="UP000265618">
    <property type="component" value="Unassembled WGS sequence"/>
</dbReference>
<dbReference type="GO" id="GO:0005634">
    <property type="term" value="C:nucleus"/>
    <property type="evidence" value="ECO:0007669"/>
    <property type="project" value="TreeGrafter"/>
</dbReference>
<name>A0A391NST3_9EUKA</name>
<dbReference type="PANTHER" id="PTHR24113">
    <property type="entry name" value="RAN GTPASE-ACTIVATING PROTEIN 1"/>
    <property type="match status" value="1"/>
</dbReference>
<feature type="compositionally biased region" description="Basic residues" evidence="1">
    <location>
        <begin position="286"/>
        <end position="300"/>
    </location>
</feature>
<keyword evidence="3" id="KW-1185">Reference proteome</keyword>
<dbReference type="GO" id="GO:0048471">
    <property type="term" value="C:perinuclear region of cytoplasm"/>
    <property type="evidence" value="ECO:0007669"/>
    <property type="project" value="TreeGrafter"/>
</dbReference>
<dbReference type="InterPro" id="IPR032675">
    <property type="entry name" value="LRR_dom_sf"/>
</dbReference>
<sequence length="559" mass="61715">MMNHSSDFVRGQSDLQIELLLRHDAMSPPAIHAMRQSVPTVFTLRELDLSMSSPYAQASHRELCGMLPNMPLLQKLCLYGLDLTRKDDIWSVCMALSALHGLTEISLWCCKGGDTWVGPILQILGAHRHLKKVSLCHSGITGKGISSILPSLRSITFLHELSLDGNPLGDPGILALLPHLRQMLLLMRLSLNRCSIPSVSLGANKLGWALLKLPELVKLALSGNDMRPALIKEMQRYAATGPKRRQMAIVRGPGLKERMTKLLTPMVKELEYEMIAVEKKTESDKRTKKNRAQRKRRREKAKLLKAKEGGEQKSAVEVEVGNTKTETEKQAEGEAPGGDDDTKEERWRPARPLRVPVPDLTAILHPTPPASLPIPHAALAHAALAQAQSVDTATLAPPSPPIPSVRRGVYHRRGVRGVWPRFSFPKPDPHKSAASTDSDRRLRYSAGQWHHPTPLLLCKARVAVTRASVSALALVGGGELNKARRERDDEVERVAGVEEMKRLAKVKAKHRSFNMQPRSRKGGEVKAQPFPYDSDGNPHGTDRLIHRAPGRGGTSLGQQ</sequence>
<feature type="compositionally biased region" description="Basic and acidic residues" evidence="1">
    <location>
        <begin position="301"/>
        <end position="316"/>
    </location>
</feature>
<evidence type="ECO:0000256" key="1">
    <source>
        <dbReference type="SAM" id="MobiDB-lite"/>
    </source>
</evidence>
<evidence type="ECO:0000313" key="3">
    <source>
        <dbReference type="Proteomes" id="UP000265618"/>
    </source>
</evidence>
<dbReference type="Pfam" id="PF13516">
    <property type="entry name" value="LRR_6"/>
    <property type="match status" value="1"/>
</dbReference>
<proteinExistence type="predicted"/>
<dbReference type="GO" id="GO:0005829">
    <property type="term" value="C:cytosol"/>
    <property type="evidence" value="ECO:0007669"/>
    <property type="project" value="TreeGrafter"/>
</dbReference>
<evidence type="ECO:0000313" key="2">
    <source>
        <dbReference type="EMBL" id="GCA62358.1"/>
    </source>
</evidence>
<dbReference type="GO" id="GO:0006913">
    <property type="term" value="P:nucleocytoplasmic transport"/>
    <property type="evidence" value="ECO:0007669"/>
    <property type="project" value="TreeGrafter"/>
</dbReference>
<organism evidence="2 3">
    <name type="scientific">Kipferlia bialata</name>
    <dbReference type="NCBI Taxonomy" id="797122"/>
    <lineage>
        <taxon>Eukaryota</taxon>
        <taxon>Metamonada</taxon>
        <taxon>Carpediemonas-like organisms</taxon>
        <taxon>Kipferlia</taxon>
    </lineage>
</organism>
<dbReference type="EMBL" id="BDIP01000542">
    <property type="protein sequence ID" value="GCA62358.1"/>
    <property type="molecule type" value="Genomic_DNA"/>
</dbReference>
<gene>
    <name evidence="2" type="ORF">KIPB_003003</name>
</gene>
<protein>
    <submittedName>
        <fullName evidence="2">Uncharacterized protein</fullName>
    </submittedName>
</protein>
<dbReference type="Gene3D" id="3.80.10.10">
    <property type="entry name" value="Ribonuclease Inhibitor"/>
    <property type="match status" value="1"/>
</dbReference>
<dbReference type="InterPro" id="IPR027038">
    <property type="entry name" value="RanGap"/>
</dbReference>
<comment type="caution">
    <text evidence="2">The sequence shown here is derived from an EMBL/GenBank/DDBJ whole genome shotgun (WGS) entry which is preliminary data.</text>
</comment>
<reference evidence="2 3" key="1">
    <citation type="journal article" date="2018" name="PLoS ONE">
        <title>The draft genome of Kipferlia bialata reveals reductive genome evolution in fornicate parasites.</title>
        <authorList>
            <person name="Tanifuji G."/>
            <person name="Takabayashi S."/>
            <person name="Kume K."/>
            <person name="Takagi M."/>
            <person name="Nakayama T."/>
            <person name="Kamikawa R."/>
            <person name="Inagaki Y."/>
            <person name="Hashimoto T."/>
        </authorList>
    </citation>
    <scope>NUCLEOTIDE SEQUENCE [LARGE SCALE GENOMIC DNA]</scope>
    <source>
        <strain evidence="2">NY0173</strain>
    </source>
</reference>
<dbReference type="GO" id="GO:0005096">
    <property type="term" value="F:GTPase activator activity"/>
    <property type="evidence" value="ECO:0007669"/>
    <property type="project" value="InterPro"/>
</dbReference>
<feature type="region of interest" description="Disordered" evidence="1">
    <location>
        <begin position="280"/>
        <end position="351"/>
    </location>
</feature>
<feature type="region of interest" description="Disordered" evidence="1">
    <location>
        <begin position="508"/>
        <end position="559"/>
    </location>
</feature>
<dbReference type="PANTHER" id="PTHR24113:SF15">
    <property type="entry name" value="NACHT DOMAIN-CONTAINING PROTEIN"/>
    <property type="match status" value="1"/>
</dbReference>
<accession>A0A391NST3</accession>
<feature type="compositionally biased region" description="Gly residues" evidence="1">
    <location>
        <begin position="550"/>
        <end position="559"/>
    </location>
</feature>
<dbReference type="AlphaFoldDB" id="A0A391NST3"/>
<dbReference type="InterPro" id="IPR001611">
    <property type="entry name" value="Leu-rich_rpt"/>
</dbReference>
<dbReference type="SUPFAM" id="SSF52047">
    <property type="entry name" value="RNI-like"/>
    <property type="match status" value="1"/>
</dbReference>
<dbReference type="GO" id="GO:0031267">
    <property type="term" value="F:small GTPase binding"/>
    <property type="evidence" value="ECO:0007669"/>
    <property type="project" value="TreeGrafter"/>
</dbReference>